<name>A0A1R0H2J8_9FUNG</name>
<reference evidence="2 3" key="1">
    <citation type="journal article" date="2016" name="Mol. Biol. Evol.">
        <title>Genome-Wide Survey of Gut Fungi (Harpellales) Reveals the First Horizontally Transferred Ubiquitin Gene from a Mosquito Host.</title>
        <authorList>
            <person name="Wang Y."/>
            <person name="White M.M."/>
            <person name="Kvist S."/>
            <person name="Moncalvo J.M."/>
        </authorList>
    </citation>
    <scope>NUCLEOTIDE SEQUENCE [LARGE SCALE GENOMIC DNA]</scope>
    <source>
        <strain evidence="2 3">ALG-7-W6</strain>
    </source>
</reference>
<keyword evidence="3" id="KW-1185">Reference proteome</keyword>
<comment type="caution">
    <text evidence="2">The sequence shown here is derived from an EMBL/GenBank/DDBJ whole genome shotgun (WGS) entry which is preliminary data.</text>
</comment>
<feature type="transmembrane region" description="Helical" evidence="1">
    <location>
        <begin position="83"/>
        <end position="104"/>
    </location>
</feature>
<dbReference type="EMBL" id="LSSL01000929">
    <property type="protein sequence ID" value="OLY83385.1"/>
    <property type="molecule type" value="Genomic_DNA"/>
</dbReference>
<dbReference type="Proteomes" id="UP000187455">
    <property type="component" value="Unassembled WGS sequence"/>
</dbReference>
<proteinExistence type="predicted"/>
<accession>A0A1R0H2J8</accession>
<gene>
    <name evidence="2" type="ORF">AYI68_g2474</name>
</gene>
<protein>
    <submittedName>
        <fullName evidence="2">Uncharacterized protein</fullName>
    </submittedName>
</protein>
<dbReference type="AlphaFoldDB" id="A0A1R0H2J8"/>
<evidence type="ECO:0000313" key="3">
    <source>
        <dbReference type="Proteomes" id="UP000187455"/>
    </source>
</evidence>
<keyword evidence="1" id="KW-1133">Transmembrane helix</keyword>
<keyword evidence="1" id="KW-0812">Transmembrane</keyword>
<evidence type="ECO:0000256" key="1">
    <source>
        <dbReference type="SAM" id="Phobius"/>
    </source>
</evidence>
<sequence length="122" mass="13759">MGNPAVFIIRFAAQINEINEGVENGGRCGFQMFGAGWVLLDFMDTFRDETGFGQVLVDVIGHIVARQFINCDIDIVAVAAQQLFLLLGIFVLFCFVLFCFVLFWNRRGREYYLVSDPTTSDS</sequence>
<organism evidence="2 3">
    <name type="scientific">Smittium mucronatum</name>
    <dbReference type="NCBI Taxonomy" id="133383"/>
    <lineage>
        <taxon>Eukaryota</taxon>
        <taxon>Fungi</taxon>
        <taxon>Fungi incertae sedis</taxon>
        <taxon>Zoopagomycota</taxon>
        <taxon>Kickxellomycotina</taxon>
        <taxon>Harpellomycetes</taxon>
        <taxon>Harpellales</taxon>
        <taxon>Legeriomycetaceae</taxon>
        <taxon>Smittium</taxon>
    </lineage>
</organism>
<keyword evidence="1" id="KW-0472">Membrane</keyword>
<evidence type="ECO:0000313" key="2">
    <source>
        <dbReference type="EMBL" id="OLY83385.1"/>
    </source>
</evidence>